<feature type="compositionally biased region" description="Basic and acidic residues" evidence="1">
    <location>
        <begin position="81"/>
        <end position="102"/>
    </location>
</feature>
<evidence type="ECO:0000256" key="1">
    <source>
        <dbReference type="SAM" id="MobiDB-lite"/>
    </source>
</evidence>
<reference evidence="3" key="1">
    <citation type="journal article" date="2021" name="Proc. Natl. Acad. Sci. U.S.A.">
        <title>A Catalog of Tens of Thousands of Viruses from Human Metagenomes Reveals Hidden Associations with Chronic Diseases.</title>
        <authorList>
            <person name="Tisza M.J."/>
            <person name="Buck C.B."/>
        </authorList>
    </citation>
    <scope>NUCLEOTIDE SEQUENCE</scope>
    <source>
        <strain evidence="3">CtYcY12</strain>
    </source>
</reference>
<dbReference type="EMBL" id="BK015928">
    <property type="protein sequence ID" value="DAF85651.1"/>
    <property type="molecule type" value="Genomic_DNA"/>
</dbReference>
<evidence type="ECO:0000259" key="2">
    <source>
        <dbReference type="Pfam" id="PF19808"/>
    </source>
</evidence>
<sequence length="221" mass="25371">MRESVVFYRSFYEAIRRLPAEQFKASALAILEYGLDGKEPETDGIERTVFCMAKPQIDANNRRYENGTKGGRPKTKNNQTETKDNINETKPEPKEKEKVKDNVKEKDNTYSCAFEALWAAYPRKKEKANAYKCYKARLADGFSEDELMTAVKRYADECKARRTEARYIKLGATFLSSNTPFADYLGDYKPEDTGQGGPVKSFNNFDHRRYSEDMLAALQDN</sequence>
<accession>A0A8S5TTY5</accession>
<dbReference type="InterPro" id="IPR046258">
    <property type="entry name" value="DUF6291"/>
</dbReference>
<dbReference type="Pfam" id="PF19808">
    <property type="entry name" value="DUF6291"/>
    <property type="match status" value="1"/>
</dbReference>
<feature type="domain" description="DUF6291" evidence="2">
    <location>
        <begin position="4"/>
        <end position="73"/>
    </location>
</feature>
<name>A0A8S5TTY5_9CAUD</name>
<proteinExistence type="predicted"/>
<feature type="region of interest" description="Disordered" evidence="1">
    <location>
        <begin position="61"/>
        <end position="102"/>
    </location>
</feature>
<organism evidence="3">
    <name type="scientific">Siphoviridae sp. ctYcY12</name>
    <dbReference type="NCBI Taxonomy" id="2825550"/>
    <lineage>
        <taxon>Viruses</taxon>
        <taxon>Duplodnaviria</taxon>
        <taxon>Heunggongvirae</taxon>
        <taxon>Uroviricota</taxon>
        <taxon>Caudoviricetes</taxon>
    </lineage>
</organism>
<protein>
    <submittedName>
        <fullName evidence="3">Replisome organizer protein</fullName>
    </submittedName>
</protein>
<evidence type="ECO:0000313" key="3">
    <source>
        <dbReference type="EMBL" id="DAF85651.1"/>
    </source>
</evidence>